<comment type="caution">
    <text evidence="2">The sequence shown here is derived from an EMBL/GenBank/DDBJ whole genome shotgun (WGS) entry which is preliminary data.</text>
</comment>
<reference evidence="2" key="1">
    <citation type="journal article" date="2023" name="Mol. Phylogenet. Evol.">
        <title>Genome-scale phylogeny and comparative genomics of the fungal order Sordariales.</title>
        <authorList>
            <person name="Hensen N."/>
            <person name="Bonometti L."/>
            <person name="Westerberg I."/>
            <person name="Brannstrom I.O."/>
            <person name="Guillou S."/>
            <person name="Cros-Aarteil S."/>
            <person name="Calhoun S."/>
            <person name="Haridas S."/>
            <person name="Kuo A."/>
            <person name="Mondo S."/>
            <person name="Pangilinan J."/>
            <person name="Riley R."/>
            <person name="LaButti K."/>
            <person name="Andreopoulos B."/>
            <person name="Lipzen A."/>
            <person name="Chen C."/>
            <person name="Yan M."/>
            <person name="Daum C."/>
            <person name="Ng V."/>
            <person name="Clum A."/>
            <person name="Steindorff A."/>
            <person name="Ohm R.A."/>
            <person name="Martin F."/>
            <person name="Silar P."/>
            <person name="Natvig D.O."/>
            <person name="Lalanne C."/>
            <person name="Gautier V."/>
            <person name="Ament-Velasquez S.L."/>
            <person name="Kruys A."/>
            <person name="Hutchinson M.I."/>
            <person name="Powell A.J."/>
            <person name="Barry K."/>
            <person name="Miller A.N."/>
            <person name="Grigoriev I.V."/>
            <person name="Debuchy R."/>
            <person name="Gladieux P."/>
            <person name="Hiltunen Thoren M."/>
            <person name="Johannesson H."/>
        </authorList>
    </citation>
    <scope>NUCLEOTIDE SEQUENCE</scope>
    <source>
        <strain evidence="2">CBS 626.80</strain>
    </source>
</reference>
<evidence type="ECO:0000256" key="1">
    <source>
        <dbReference type="SAM" id="MobiDB-lite"/>
    </source>
</evidence>
<feature type="compositionally biased region" description="Polar residues" evidence="1">
    <location>
        <begin position="648"/>
        <end position="662"/>
    </location>
</feature>
<reference evidence="2" key="2">
    <citation type="submission" date="2023-06" db="EMBL/GenBank/DDBJ databases">
        <authorList>
            <consortium name="Lawrence Berkeley National Laboratory"/>
            <person name="Mondo S.J."/>
            <person name="Hensen N."/>
            <person name="Bonometti L."/>
            <person name="Westerberg I."/>
            <person name="Brannstrom I.O."/>
            <person name="Guillou S."/>
            <person name="Cros-Aarteil S."/>
            <person name="Calhoun S."/>
            <person name="Haridas S."/>
            <person name="Kuo A."/>
            <person name="Pangilinan J."/>
            <person name="Riley R."/>
            <person name="Labutti K."/>
            <person name="Andreopoulos B."/>
            <person name="Lipzen A."/>
            <person name="Chen C."/>
            <person name="Yanf M."/>
            <person name="Daum C."/>
            <person name="Ng V."/>
            <person name="Clum A."/>
            <person name="Steindorff A."/>
            <person name="Ohm R."/>
            <person name="Martin F."/>
            <person name="Silar P."/>
            <person name="Natvig D."/>
            <person name="Lalanne C."/>
            <person name="Gautier V."/>
            <person name="Ament-Velasquez S.L."/>
            <person name="Kruys A."/>
            <person name="Hutchinson M.I."/>
            <person name="Powell A.J."/>
            <person name="Barry K."/>
            <person name="Miller A.N."/>
            <person name="Grigoriev I.V."/>
            <person name="Debuchy R."/>
            <person name="Gladieux P."/>
            <person name="Thoren M.H."/>
            <person name="Johannesson H."/>
        </authorList>
    </citation>
    <scope>NUCLEOTIDE SEQUENCE</scope>
    <source>
        <strain evidence="2">CBS 626.80</strain>
    </source>
</reference>
<evidence type="ECO:0000313" key="2">
    <source>
        <dbReference type="EMBL" id="KAK3952711.1"/>
    </source>
</evidence>
<feature type="region of interest" description="Disordered" evidence="1">
    <location>
        <begin position="627"/>
        <end position="669"/>
    </location>
</feature>
<keyword evidence="3" id="KW-1185">Reference proteome</keyword>
<feature type="region of interest" description="Disordered" evidence="1">
    <location>
        <begin position="169"/>
        <end position="223"/>
    </location>
</feature>
<feature type="compositionally biased region" description="Basic and acidic residues" evidence="1">
    <location>
        <begin position="209"/>
        <end position="223"/>
    </location>
</feature>
<gene>
    <name evidence="2" type="ORF">QBC32DRAFT_212050</name>
</gene>
<accession>A0AAN6NVL0</accession>
<protein>
    <submittedName>
        <fullName evidence="2">Uncharacterized protein</fullName>
    </submittedName>
</protein>
<sequence length="784" mass="88247">MHAPSRTSRSRPHYRMSCLSSSPIIPRVENKMSTLSALTSVGLAPLNAFVAAPLAMQQAMMIWKACTATDPMQEDEDDRAARADFNGNILTPIMVVASIVPTEATTPAPTQLTMTLTTTTADFEPRAPQAMNVSKDQVHYTITAVETVVEYEPIEAILTGIDEPKNKAIHARTDSSSSTSSTTSNVSTQMTDSNWSNSTSSTSATDVSHTQETKDSLKKQKSVEHPIHMDNDIQVFSVTNLDLPPGPVVISDIDTTTIHKQEEPLGHGEESAFDHMARFEVDGDEIPDARWNEIMIYEANRQRKEKRGPKVHCREVFFHLPLTSPSNWQPGSDILHEALEGMDTQLESDEYSSIHLDTLPPFGDEIEGAVQSETTRAATPKKFKIRCAQKAPASTSGAPIRKFQIGGNISQSSGVQHKRIPQIIVTEPIEPPTSPNDHTKTVHNQATPSSFLEVPSQQNGFDTFTRSLQAPVVSELDFEKGNFAPSSPRRREEWLNKWAEKGCATRRRATMRTIDVPTAKEAMRVQDKQVFLPPITTETPRVRQLNNYGEDYFLMTPYSTASSELGKWSEEKEETFEDLFEQVKEEEKGMINQPNKNSIAPEHESSSSRYDITYHFDELYQWENEGKTVKKGRQEEQEVHRNEAIKNRASNLKTDKPTSTGKASAAEDHGQTALVADMCHKWGPYRFDRWCEEYATPISEAMWNGAGIGLKEFTGANSEPALELEEIVQTPRRHSFPIDNPPRKYLRTRRSLELKEDVLTQFRLMRWTEGRDNMQYDEDFESHE</sequence>
<organism evidence="2 3">
    <name type="scientific">Pseudoneurospora amorphoporcata</name>
    <dbReference type="NCBI Taxonomy" id="241081"/>
    <lineage>
        <taxon>Eukaryota</taxon>
        <taxon>Fungi</taxon>
        <taxon>Dikarya</taxon>
        <taxon>Ascomycota</taxon>
        <taxon>Pezizomycotina</taxon>
        <taxon>Sordariomycetes</taxon>
        <taxon>Sordariomycetidae</taxon>
        <taxon>Sordariales</taxon>
        <taxon>Sordariaceae</taxon>
        <taxon>Pseudoneurospora</taxon>
    </lineage>
</organism>
<feature type="compositionally biased region" description="Low complexity" evidence="1">
    <location>
        <begin position="174"/>
        <end position="208"/>
    </location>
</feature>
<dbReference type="Proteomes" id="UP001303222">
    <property type="component" value="Unassembled WGS sequence"/>
</dbReference>
<feature type="compositionally biased region" description="Basic and acidic residues" evidence="1">
    <location>
        <begin position="627"/>
        <end position="646"/>
    </location>
</feature>
<proteinExistence type="predicted"/>
<dbReference type="EMBL" id="MU859119">
    <property type="protein sequence ID" value="KAK3952711.1"/>
    <property type="molecule type" value="Genomic_DNA"/>
</dbReference>
<evidence type="ECO:0000313" key="3">
    <source>
        <dbReference type="Proteomes" id="UP001303222"/>
    </source>
</evidence>
<name>A0AAN6NVL0_9PEZI</name>
<dbReference type="AlphaFoldDB" id="A0AAN6NVL0"/>